<comment type="caution">
    <text evidence="1">The sequence shown here is derived from an EMBL/GenBank/DDBJ whole genome shotgun (WGS) entry which is preliminary data.</text>
</comment>
<proteinExistence type="predicted"/>
<protein>
    <submittedName>
        <fullName evidence="1">Uncharacterized protein</fullName>
    </submittedName>
</protein>
<keyword evidence="2" id="KW-1185">Reference proteome</keyword>
<reference evidence="1" key="1">
    <citation type="submission" date="2021-06" db="EMBL/GenBank/DDBJ databases">
        <title>Comparative genomics, transcriptomics and evolutionary studies reveal genomic signatures of adaptation to plant cell wall in hemibiotrophic fungi.</title>
        <authorList>
            <consortium name="DOE Joint Genome Institute"/>
            <person name="Baroncelli R."/>
            <person name="Diaz J.F."/>
            <person name="Benocci T."/>
            <person name="Peng M."/>
            <person name="Battaglia E."/>
            <person name="Haridas S."/>
            <person name="Andreopoulos W."/>
            <person name="Labutti K."/>
            <person name="Pangilinan J."/>
            <person name="Floch G.L."/>
            <person name="Makela M.R."/>
            <person name="Henrissat B."/>
            <person name="Grigoriev I.V."/>
            <person name="Crouch J.A."/>
            <person name="De Vries R.P."/>
            <person name="Sukno S.A."/>
            <person name="Thon M.R."/>
        </authorList>
    </citation>
    <scope>NUCLEOTIDE SEQUENCE</scope>
    <source>
        <strain evidence="1">CBS 125086</strain>
    </source>
</reference>
<gene>
    <name evidence="1" type="ORF">LY79DRAFT_115948</name>
</gene>
<dbReference type="GeneID" id="85434977"/>
<dbReference type="RefSeq" id="XP_060416105.1">
    <property type="nucleotide sequence ID" value="XM_060550737.1"/>
</dbReference>
<name>A0AAD8Q4F1_9PEZI</name>
<accession>A0AAD8Q4F1</accession>
<evidence type="ECO:0000313" key="2">
    <source>
        <dbReference type="Proteomes" id="UP001230504"/>
    </source>
</evidence>
<sequence length="159" mass="17266">MLQVRLSNIELIGWHSFWASIISVAGKSPQDAEIRSSATRVTIGGVPVVENGEIRLEAQPYLDRISSGLKDVTRRRGGGRWQHQLAERRNAGLGPERRLGKPIASRETSIWQVGGLGIQHSPVSRSPDGNLLTVAGSSAPPRSIREGVFASSRKLGRNI</sequence>
<organism evidence="1 2">
    <name type="scientific">Colletotrichum navitas</name>
    <dbReference type="NCBI Taxonomy" id="681940"/>
    <lineage>
        <taxon>Eukaryota</taxon>
        <taxon>Fungi</taxon>
        <taxon>Dikarya</taxon>
        <taxon>Ascomycota</taxon>
        <taxon>Pezizomycotina</taxon>
        <taxon>Sordariomycetes</taxon>
        <taxon>Hypocreomycetidae</taxon>
        <taxon>Glomerellales</taxon>
        <taxon>Glomerellaceae</taxon>
        <taxon>Colletotrichum</taxon>
        <taxon>Colletotrichum graminicola species complex</taxon>
    </lineage>
</organism>
<dbReference type="Proteomes" id="UP001230504">
    <property type="component" value="Unassembled WGS sequence"/>
</dbReference>
<dbReference type="AlphaFoldDB" id="A0AAD8Q4F1"/>
<dbReference type="EMBL" id="JAHLJV010000017">
    <property type="protein sequence ID" value="KAK1595016.1"/>
    <property type="molecule type" value="Genomic_DNA"/>
</dbReference>
<evidence type="ECO:0000313" key="1">
    <source>
        <dbReference type="EMBL" id="KAK1595016.1"/>
    </source>
</evidence>